<dbReference type="InterPro" id="IPR055170">
    <property type="entry name" value="GFO_IDH_MocA-like_dom"/>
</dbReference>
<evidence type="ECO:0000259" key="3">
    <source>
        <dbReference type="Pfam" id="PF22725"/>
    </source>
</evidence>
<dbReference type="Gene3D" id="3.40.50.720">
    <property type="entry name" value="NAD(P)-binding Rossmann-like Domain"/>
    <property type="match status" value="1"/>
</dbReference>
<feature type="domain" description="Gfo/Idh/MocA-like oxidoreductase N-terminal" evidence="2">
    <location>
        <begin position="8"/>
        <end position="129"/>
    </location>
</feature>
<dbReference type="GO" id="GO:0016491">
    <property type="term" value="F:oxidoreductase activity"/>
    <property type="evidence" value="ECO:0007669"/>
    <property type="project" value="UniProtKB-KW"/>
</dbReference>
<dbReference type="SUPFAM" id="SSF55347">
    <property type="entry name" value="Glyceraldehyde-3-phosphate dehydrogenase-like, C-terminal domain"/>
    <property type="match status" value="1"/>
</dbReference>
<evidence type="ECO:0000313" key="5">
    <source>
        <dbReference type="Proteomes" id="UP000520814"/>
    </source>
</evidence>
<accession>A0A7W9ST09</accession>
<sequence length="360" mass="38769">MTKDGKVAVGIIGFGGIARGAHLTSGYRKLPDWCEVVAAADILPERCAQASGQFGIPETYATHTELLARDDIDAVSVCTGNYAHAPITIDALRAGKHVLCEKPMAMNAEECKAMIAAQKETGKKLQIGFNMRYSPGAQSLKRAVEAGEFGEIYHAAARAIRRRRVPSQGVFINKKLNGGGPLIDIGVHITDMTLWLMGHPKPVATVGSAVCKMGKTPGLVAEWGAWDTEAYTVEDFASAYVRFEDGRTMTLLASFLANIDEEHFDTQLFGTGAGAFFDANAGKYKLYREEFGTLTDTTTGWLPSVASTHGKEIEMFLKAIREDMTIDEVGAATGEQALMVTQIMDAIYKSSETGGEVAIS</sequence>
<dbReference type="Pfam" id="PF22725">
    <property type="entry name" value="GFO_IDH_MocA_C3"/>
    <property type="match status" value="1"/>
</dbReference>
<gene>
    <name evidence="4" type="ORF">HNQ39_003464</name>
</gene>
<keyword evidence="5" id="KW-1185">Reference proteome</keyword>
<evidence type="ECO:0000259" key="2">
    <source>
        <dbReference type="Pfam" id="PF01408"/>
    </source>
</evidence>
<organism evidence="4 5">
    <name type="scientific">Armatimonas rosea</name>
    <dbReference type="NCBI Taxonomy" id="685828"/>
    <lineage>
        <taxon>Bacteria</taxon>
        <taxon>Bacillati</taxon>
        <taxon>Armatimonadota</taxon>
        <taxon>Armatimonadia</taxon>
        <taxon>Armatimonadales</taxon>
        <taxon>Armatimonadaceae</taxon>
        <taxon>Armatimonas</taxon>
    </lineage>
</organism>
<dbReference type="GO" id="GO:0000166">
    <property type="term" value="F:nucleotide binding"/>
    <property type="evidence" value="ECO:0007669"/>
    <property type="project" value="InterPro"/>
</dbReference>
<proteinExistence type="predicted"/>
<evidence type="ECO:0000313" key="4">
    <source>
        <dbReference type="EMBL" id="MBB6051654.1"/>
    </source>
</evidence>
<dbReference type="InterPro" id="IPR036291">
    <property type="entry name" value="NAD(P)-bd_dom_sf"/>
</dbReference>
<dbReference type="InterPro" id="IPR000683">
    <property type="entry name" value="Gfo/Idh/MocA-like_OxRdtase_N"/>
</dbReference>
<dbReference type="InterPro" id="IPR050463">
    <property type="entry name" value="Gfo/Idh/MocA_oxidrdct_glycsds"/>
</dbReference>
<comment type="caution">
    <text evidence="4">The sequence shown here is derived from an EMBL/GenBank/DDBJ whole genome shotgun (WGS) entry which is preliminary data.</text>
</comment>
<dbReference type="AlphaFoldDB" id="A0A7W9ST09"/>
<dbReference type="PANTHER" id="PTHR43818:SF11">
    <property type="entry name" value="BCDNA.GH03377"/>
    <property type="match status" value="1"/>
</dbReference>
<dbReference type="Proteomes" id="UP000520814">
    <property type="component" value="Unassembled WGS sequence"/>
</dbReference>
<name>A0A7W9ST09_ARMRO</name>
<dbReference type="SUPFAM" id="SSF51735">
    <property type="entry name" value="NAD(P)-binding Rossmann-fold domains"/>
    <property type="match status" value="1"/>
</dbReference>
<dbReference type="Gene3D" id="3.30.360.10">
    <property type="entry name" value="Dihydrodipicolinate Reductase, domain 2"/>
    <property type="match status" value="1"/>
</dbReference>
<evidence type="ECO:0000256" key="1">
    <source>
        <dbReference type="ARBA" id="ARBA00023002"/>
    </source>
</evidence>
<dbReference type="Pfam" id="PF01408">
    <property type="entry name" value="GFO_IDH_MocA"/>
    <property type="match status" value="1"/>
</dbReference>
<dbReference type="PANTHER" id="PTHR43818">
    <property type="entry name" value="BCDNA.GH03377"/>
    <property type="match status" value="1"/>
</dbReference>
<reference evidence="4 5" key="1">
    <citation type="submission" date="2020-08" db="EMBL/GenBank/DDBJ databases">
        <title>Genomic Encyclopedia of Type Strains, Phase IV (KMG-IV): sequencing the most valuable type-strain genomes for metagenomic binning, comparative biology and taxonomic classification.</title>
        <authorList>
            <person name="Goeker M."/>
        </authorList>
    </citation>
    <scope>NUCLEOTIDE SEQUENCE [LARGE SCALE GENOMIC DNA]</scope>
    <source>
        <strain evidence="4 5">DSM 23562</strain>
    </source>
</reference>
<dbReference type="EMBL" id="JACHGW010000003">
    <property type="protein sequence ID" value="MBB6051654.1"/>
    <property type="molecule type" value="Genomic_DNA"/>
</dbReference>
<keyword evidence="1" id="KW-0560">Oxidoreductase</keyword>
<protein>
    <submittedName>
        <fullName evidence="4">Putative dehydrogenase</fullName>
    </submittedName>
</protein>
<feature type="domain" description="GFO/IDH/MocA-like oxidoreductase" evidence="3">
    <location>
        <begin position="138"/>
        <end position="271"/>
    </location>
</feature>
<dbReference type="RefSeq" id="WP_184199058.1">
    <property type="nucleotide sequence ID" value="NZ_JACHGW010000003.1"/>
</dbReference>